<dbReference type="Gene3D" id="1.10.10.10">
    <property type="entry name" value="Winged helix-like DNA-binding domain superfamily/Winged helix DNA-binding domain"/>
    <property type="match status" value="1"/>
</dbReference>
<gene>
    <name evidence="5" type="ORF">Q8814_14915</name>
</gene>
<evidence type="ECO:0000256" key="1">
    <source>
        <dbReference type="ARBA" id="ARBA00023015"/>
    </source>
</evidence>
<reference evidence="5 6" key="1">
    <citation type="submission" date="2023-08" db="EMBL/GenBank/DDBJ databases">
        <authorList>
            <person name="Girao M."/>
            <person name="Carvalho M.F."/>
        </authorList>
    </citation>
    <scope>NUCLEOTIDE SEQUENCE [LARGE SCALE GENOMIC DNA]</scope>
    <source>
        <strain evidence="5 6">CC-R104</strain>
    </source>
</reference>
<comment type="caution">
    <text evidence="5">The sequence shown here is derived from an EMBL/GenBank/DDBJ whole genome shotgun (WGS) entry which is preliminary data.</text>
</comment>
<dbReference type="SMART" id="SM00418">
    <property type="entry name" value="HTH_ARSR"/>
    <property type="match status" value="1"/>
</dbReference>
<evidence type="ECO:0000256" key="2">
    <source>
        <dbReference type="ARBA" id="ARBA00023125"/>
    </source>
</evidence>
<keyword evidence="1" id="KW-0805">Transcription regulation</keyword>
<dbReference type="Pfam" id="PF01022">
    <property type="entry name" value="HTH_5"/>
    <property type="match status" value="1"/>
</dbReference>
<dbReference type="InterPro" id="IPR036388">
    <property type="entry name" value="WH-like_DNA-bd_sf"/>
</dbReference>
<dbReference type="SUPFAM" id="SSF46785">
    <property type="entry name" value="Winged helix' DNA-binding domain"/>
    <property type="match status" value="1"/>
</dbReference>
<name>A0ABU7JTN5_9NOCA</name>
<evidence type="ECO:0000313" key="5">
    <source>
        <dbReference type="EMBL" id="MEE2033391.1"/>
    </source>
</evidence>
<keyword evidence="6" id="KW-1185">Reference proteome</keyword>
<accession>A0ABU7JTN5</accession>
<protein>
    <submittedName>
        <fullName evidence="5">Metalloregulator ArsR/SmtB family transcription factor</fullName>
    </submittedName>
</protein>
<dbReference type="PROSITE" id="PS50987">
    <property type="entry name" value="HTH_ARSR_2"/>
    <property type="match status" value="1"/>
</dbReference>
<dbReference type="CDD" id="cd00090">
    <property type="entry name" value="HTH_ARSR"/>
    <property type="match status" value="1"/>
</dbReference>
<keyword evidence="3" id="KW-0804">Transcription</keyword>
<keyword evidence="2" id="KW-0238">DNA-binding</keyword>
<dbReference type="PRINTS" id="PR00778">
    <property type="entry name" value="HTHARSR"/>
</dbReference>
<evidence type="ECO:0000259" key="4">
    <source>
        <dbReference type="PROSITE" id="PS50987"/>
    </source>
</evidence>
<organism evidence="5 6">
    <name type="scientific">Rhodococcus chondri</name>
    <dbReference type="NCBI Taxonomy" id="3065941"/>
    <lineage>
        <taxon>Bacteria</taxon>
        <taxon>Bacillati</taxon>
        <taxon>Actinomycetota</taxon>
        <taxon>Actinomycetes</taxon>
        <taxon>Mycobacteriales</taxon>
        <taxon>Nocardiaceae</taxon>
        <taxon>Rhodococcus</taxon>
    </lineage>
</organism>
<proteinExistence type="predicted"/>
<dbReference type="InterPro" id="IPR011991">
    <property type="entry name" value="ArsR-like_HTH"/>
</dbReference>
<dbReference type="InterPro" id="IPR051081">
    <property type="entry name" value="HTH_MetalResp_TranReg"/>
</dbReference>
<dbReference type="InterPro" id="IPR001845">
    <property type="entry name" value="HTH_ArsR_DNA-bd_dom"/>
</dbReference>
<dbReference type="NCBIfam" id="NF033788">
    <property type="entry name" value="HTH_metalloreg"/>
    <property type="match status" value="1"/>
</dbReference>
<sequence>MDEVATAVAGPIRRRILEMPATNEASAGQIAAAFDVSRPAVSRHLRVLRESGLVAGTLRGRHRVYRLNTAPLKELSGWIAALDAPITEPMLDALDLEVRRTKRESNSYAAKGASA</sequence>
<dbReference type="RefSeq" id="WP_330152797.1">
    <property type="nucleotide sequence ID" value="NZ_JAUZMZ010000081.1"/>
</dbReference>
<feature type="domain" description="HTH arsR-type" evidence="4">
    <location>
        <begin position="1"/>
        <end position="87"/>
    </location>
</feature>
<evidence type="ECO:0000256" key="3">
    <source>
        <dbReference type="ARBA" id="ARBA00023163"/>
    </source>
</evidence>
<dbReference type="EMBL" id="JAUZMZ010000081">
    <property type="protein sequence ID" value="MEE2033391.1"/>
    <property type="molecule type" value="Genomic_DNA"/>
</dbReference>
<dbReference type="Proteomes" id="UP001331936">
    <property type="component" value="Unassembled WGS sequence"/>
</dbReference>
<evidence type="ECO:0000313" key="6">
    <source>
        <dbReference type="Proteomes" id="UP001331936"/>
    </source>
</evidence>
<dbReference type="InterPro" id="IPR036390">
    <property type="entry name" value="WH_DNA-bd_sf"/>
</dbReference>
<dbReference type="PANTHER" id="PTHR33154">
    <property type="entry name" value="TRANSCRIPTIONAL REGULATOR, ARSR FAMILY"/>
    <property type="match status" value="1"/>
</dbReference>
<dbReference type="PANTHER" id="PTHR33154:SF33">
    <property type="entry name" value="TRANSCRIPTIONAL REPRESSOR SDPR"/>
    <property type="match status" value="1"/>
</dbReference>